<dbReference type="GO" id="GO:0005737">
    <property type="term" value="C:cytoplasm"/>
    <property type="evidence" value="ECO:0007669"/>
    <property type="project" value="TreeGrafter"/>
</dbReference>
<feature type="region of interest" description="Disordered" evidence="1">
    <location>
        <begin position="338"/>
        <end position="382"/>
    </location>
</feature>
<feature type="domain" description="ATPase dynein-related AAA" evidence="2">
    <location>
        <begin position="869"/>
        <end position="997"/>
    </location>
</feature>
<dbReference type="SUPFAM" id="SSF53300">
    <property type="entry name" value="vWA-like"/>
    <property type="match status" value="1"/>
</dbReference>
<reference evidence="3 4" key="1">
    <citation type="submission" date="2023-03" db="EMBL/GenBank/DDBJ databases">
        <title>Mating type loci evolution in Malassezia.</title>
        <authorList>
            <person name="Coelho M.A."/>
        </authorList>
    </citation>
    <scope>NUCLEOTIDE SEQUENCE [LARGE SCALE GENOMIC DNA]</scope>
    <source>
        <strain evidence="3 4">CBS 9725</strain>
    </source>
</reference>
<dbReference type="InterPro" id="IPR036465">
    <property type="entry name" value="vWFA_dom_sf"/>
</dbReference>
<dbReference type="Pfam" id="PF07728">
    <property type="entry name" value="AAA_5"/>
    <property type="match status" value="2"/>
</dbReference>
<evidence type="ECO:0000256" key="1">
    <source>
        <dbReference type="SAM" id="MobiDB-lite"/>
    </source>
</evidence>
<feature type="region of interest" description="Disordered" evidence="1">
    <location>
        <begin position="1134"/>
        <end position="1159"/>
    </location>
</feature>
<accession>A0AAJ6CH56</accession>
<name>A0AAJ6CH56_9BASI</name>
<dbReference type="InterPro" id="IPR027417">
    <property type="entry name" value="P-loop_NTPase"/>
</dbReference>
<gene>
    <name evidence="3" type="ORF">MYAM1_002658</name>
</gene>
<dbReference type="InterPro" id="IPR039891">
    <property type="entry name" value="VWA8"/>
</dbReference>
<feature type="compositionally biased region" description="Polar residues" evidence="1">
    <location>
        <begin position="351"/>
        <end position="360"/>
    </location>
</feature>
<dbReference type="SUPFAM" id="SSF52540">
    <property type="entry name" value="P-loop containing nucleoside triphosphate hydrolases"/>
    <property type="match status" value="2"/>
</dbReference>
<evidence type="ECO:0000313" key="3">
    <source>
        <dbReference type="EMBL" id="WFC99912.1"/>
    </source>
</evidence>
<keyword evidence="4" id="KW-1185">Reference proteome</keyword>
<evidence type="ECO:0000313" key="4">
    <source>
        <dbReference type="Proteomes" id="UP001219567"/>
    </source>
</evidence>
<dbReference type="InterPro" id="IPR011704">
    <property type="entry name" value="ATPase_dyneun-rel_AAA"/>
</dbReference>
<sequence>MHRAFRGWQQMSGRSRLHALTRHFYTGAKLDATHTAPDARNPAKSIGTLRIGPNVTIPLVEADQPTRLPPERLLLDIDDPLVLEHLEFLGKKWQLRQDVFLASPPGPYARRLCQTFASLLQVPVEYVSLHRDIGEAELLQQRSLEAGGNLRYDDGPVVRAMKKGHILILEGIERAERGVMPILNNILENREHNLPDGTQLVPAERFVKMDDPSTEHARFVPVHRDFRVFCLGKPVPPYKGHPLDPPFRSRFQARWVEGAVFPALPTYEAEGEKEHSAQLTARWSQLAALVQKHAEVTQSSDHLPSTSQLPHIPATAVPLWRDLSTVFAPVRDLDSVASAGTPADTHAASPKNPTSSSQAPISMPGTDRIADPTPRRVPTDKKLPSVAQPTLAMLSSAYPAMLDMSNDKQAILRDMLQRLALDKGVGDGCESIYEQGAGFLGYRIESIHPSTSQQAAHSLLAKLTFSHIHTNHRVTVDVPCGSQTLVPLEQLAADFPDIQLTPRVWSMLSMMLQMHALGRDLVMVPAILESSSIHAQASSSKSVCIGLFAALLGYPVDTLWLYKDIGGNELLMRRGTTPDGATIWYPAPLTECAVDGRLVHLAGAEVLGTTIESLSRLTQDRELELWEGTRLSLAAPGTLGKLVTGEVSPMARNLRLVVTAPNAAQWLTEDVATMFATIAAPPMTATEERQVLEKQTQVNPNKLEKLLAFAERYRKESADPNVGLHKARRLGTRQLLRFAKRLAHFPETDMYAMIWRNQLADFLPRTVREVVKGMLLETGIVPHGHEGTSQYIPPLQVAPPEINSTDHTLSFASLDSHKQLLTVAQYDWQQYDPDGQSLIPNAHGSFFHNAQQSYLLYSLVQDMVVLKEHLLLMGAQGTGKNKIIDQALELLNRPREYIQMNRDSTVGELLQRAYLQDGQLRYSDSPLVRAVKLGRVIVVDEVDKCSASVSAVFKSLAERGELSLPDGRRVVPHGSKASDAIHVHKDFRLVLLANRPGWPFLGNAFTDVIGEGFSCYAVANPDAKSEQELLQRMAPNVDPRLIQKLVSAFQDLRLAFDEDLINHPYSLRELIHVVRHLNQYPDDPLREVMLNMLSFDLYRPEAMKLIQETFARHGLKIGSISVESLRAEAAEKAKQTAGKVDYDPPGDTSLDKPKDGIEDDEVHVGGNTFRGGTGGRDTAGLGGRGGYERLYKGHKIHQIPDELKKDVPEHIAEEARAMAQKALEQKLKSDQIEPEEAQYLAQIKKQVESQVQHLANVLNALTANEHERKWMVRQQEGQLDERRLSEGLVGERAIFKRRQEAPPEIGAPQTKPKRIRIILDASASMYHMQYDGRLTREVEAAMLIMEAMQRVDPSRFAFDMVAHSGDTAVIPLIRLNQLPKTDGDRFRILRDLVTIMRFCFSGDNTVECIEESIQTVAQDENADDYFVIALSDANLARYHISPELLGHALKSHEKVKSAVIFIDKGPEASQAAQILRGRAFVAENTRDIPRILSDILTTMVAGQ</sequence>
<dbReference type="GO" id="GO:0016887">
    <property type="term" value="F:ATP hydrolysis activity"/>
    <property type="evidence" value="ECO:0007669"/>
    <property type="project" value="InterPro"/>
</dbReference>
<protein>
    <recommendedName>
        <fullName evidence="2">ATPase dynein-related AAA domain-containing protein</fullName>
    </recommendedName>
</protein>
<dbReference type="Gene3D" id="3.40.50.300">
    <property type="entry name" value="P-loop containing nucleotide triphosphate hydrolases"/>
    <property type="match status" value="2"/>
</dbReference>
<organism evidence="3 4">
    <name type="scientific">Malassezia yamatoensis</name>
    <dbReference type="NCBI Taxonomy" id="253288"/>
    <lineage>
        <taxon>Eukaryota</taxon>
        <taxon>Fungi</taxon>
        <taxon>Dikarya</taxon>
        <taxon>Basidiomycota</taxon>
        <taxon>Ustilaginomycotina</taxon>
        <taxon>Malasseziomycetes</taxon>
        <taxon>Malasseziales</taxon>
        <taxon>Malasseziaceae</taxon>
        <taxon>Malassezia</taxon>
    </lineage>
</organism>
<dbReference type="EMBL" id="CP119945">
    <property type="protein sequence ID" value="WFC99912.1"/>
    <property type="molecule type" value="Genomic_DNA"/>
</dbReference>
<dbReference type="PANTHER" id="PTHR21610:SF9">
    <property type="entry name" value="VON WILLEBRAND FACTOR A DOMAIN-CONTAINING PROTEIN 8"/>
    <property type="match status" value="1"/>
</dbReference>
<dbReference type="Proteomes" id="UP001219567">
    <property type="component" value="Chromosome 3"/>
</dbReference>
<dbReference type="PANTHER" id="PTHR21610">
    <property type="entry name" value="VON WILLEBRAND FACTOR A DOMAIN-CONTAINING PROTEIN 8"/>
    <property type="match status" value="1"/>
</dbReference>
<feature type="compositionally biased region" description="Basic and acidic residues" evidence="1">
    <location>
        <begin position="368"/>
        <end position="382"/>
    </location>
</feature>
<dbReference type="GO" id="GO:0005524">
    <property type="term" value="F:ATP binding"/>
    <property type="evidence" value="ECO:0007669"/>
    <property type="project" value="InterPro"/>
</dbReference>
<evidence type="ECO:0000259" key="2">
    <source>
        <dbReference type="Pfam" id="PF07728"/>
    </source>
</evidence>
<feature type="domain" description="ATPase dynein-related AAA" evidence="2">
    <location>
        <begin position="98"/>
        <end position="251"/>
    </location>
</feature>
<proteinExistence type="predicted"/>